<comment type="subunit">
    <text evidence="21">Homotetramer. The tetramers can form oligomeric arrays in membranes. The size of the oligomers differs between tissues and is smaller in skeletal muscle than in brain. Interaction between AQP4 oligomeric arrays in close-by cells can contribute to cell-cell adhesion. Part of a complex containing MLC1, TRPV4, HEPACAM and ATP1B1.</text>
</comment>
<dbReference type="PROSITE" id="PS00086">
    <property type="entry name" value="CYTOCHROME_P450"/>
    <property type="match status" value="1"/>
</dbReference>
<evidence type="ECO:0000256" key="10">
    <source>
        <dbReference type="ARBA" id="ARBA00022617"/>
    </source>
</evidence>
<keyword evidence="13" id="KW-0967">Endosome</keyword>
<evidence type="ECO:0000256" key="16">
    <source>
        <dbReference type="ARBA" id="ARBA00023139"/>
    </source>
</evidence>
<keyword evidence="9" id="KW-0597">Phosphoprotein</keyword>
<evidence type="ECO:0000256" key="9">
    <source>
        <dbReference type="ARBA" id="ARBA00022553"/>
    </source>
</evidence>
<keyword evidence="16" id="KW-0564">Palmitate</keyword>
<dbReference type="Gene3D" id="1.20.1080.10">
    <property type="entry name" value="Glycerol uptake facilitator protein"/>
    <property type="match status" value="1"/>
</dbReference>
<dbReference type="RefSeq" id="XP_033816487.1">
    <property type="nucleotide sequence ID" value="XM_033960596.1"/>
</dbReference>
<dbReference type="SUPFAM" id="SSF48264">
    <property type="entry name" value="Cytochrome P450"/>
    <property type="match status" value="2"/>
</dbReference>
<evidence type="ECO:0000256" key="15">
    <source>
        <dbReference type="ARBA" id="ARBA00023136"/>
    </source>
</evidence>
<dbReference type="SUPFAM" id="SSF81338">
    <property type="entry name" value="Aquaporin-like"/>
    <property type="match status" value="1"/>
</dbReference>
<dbReference type="InterPro" id="IPR001128">
    <property type="entry name" value="Cyt_P450"/>
</dbReference>
<feature type="transmembrane region" description="Helical" evidence="24">
    <location>
        <begin position="229"/>
        <end position="250"/>
    </location>
</feature>
<feature type="transmembrane region" description="Helical" evidence="24">
    <location>
        <begin position="195"/>
        <end position="217"/>
    </location>
</feature>
<reference evidence="26" key="1">
    <citation type="submission" date="2025-08" db="UniProtKB">
        <authorList>
            <consortium name="RefSeq"/>
        </authorList>
    </citation>
    <scope>IDENTIFICATION</scope>
</reference>
<dbReference type="GO" id="GO:0042383">
    <property type="term" value="C:sarcolemma"/>
    <property type="evidence" value="ECO:0007669"/>
    <property type="project" value="UniProtKB-SubCell"/>
</dbReference>
<keyword evidence="22" id="KW-0479">Metal-binding</keyword>
<dbReference type="GO" id="GO:0010008">
    <property type="term" value="C:endosome membrane"/>
    <property type="evidence" value="ECO:0007669"/>
    <property type="project" value="UniProtKB-SubCell"/>
</dbReference>
<dbReference type="AlphaFoldDB" id="A0A6P8SE30"/>
<dbReference type="InterPro" id="IPR034294">
    <property type="entry name" value="Aquaporin_transptr"/>
</dbReference>
<keyword evidence="19" id="KW-0449">Lipoprotein</keyword>
<dbReference type="Proteomes" id="UP000515159">
    <property type="component" value="Chromosome 10"/>
</dbReference>
<keyword evidence="10 22" id="KW-0349">Heme</keyword>
<dbReference type="KEGG" id="gsh:117367733"/>
<comment type="similarity">
    <text evidence="5 23">Belongs to the MIP/aquaporin (TC 1.A.8) family.</text>
</comment>
<evidence type="ECO:0000256" key="2">
    <source>
        <dbReference type="ARBA" id="ARBA00004415"/>
    </source>
</evidence>
<dbReference type="Pfam" id="PF00230">
    <property type="entry name" value="MIP"/>
    <property type="match status" value="1"/>
</dbReference>
<protein>
    <recommendedName>
        <fullName evidence="20">Aquaporin-4</fullName>
    </recommendedName>
</protein>
<dbReference type="GO" id="GO:0004497">
    <property type="term" value="F:monooxygenase activity"/>
    <property type="evidence" value="ECO:0007669"/>
    <property type="project" value="UniProtKB-KW"/>
</dbReference>
<dbReference type="InterPro" id="IPR036396">
    <property type="entry name" value="Cyt_P450_sf"/>
</dbReference>
<evidence type="ECO:0000256" key="3">
    <source>
        <dbReference type="ARBA" id="ARBA00004554"/>
    </source>
</evidence>
<dbReference type="PANTHER" id="PTHR19139">
    <property type="entry name" value="AQUAPORIN TRANSPORTER"/>
    <property type="match status" value="1"/>
</dbReference>
<keyword evidence="12" id="KW-0677">Repeat</keyword>
<keyword evidence="22" id="KW-0408">Iron</keyword>
<keyword evidence="15 24" id="KW-0472">Membrane</keyword>
<feature type="transmembrane region" description="Helical" evidence="24">
    <location>
        <begin position="162"/>
        <end position="183"/>
    </location>
</feature>
<dbReference type="GO" id="GO:0015250">
    <property type="term" value="F:water channel activity"/>
    <property type="evidence" value="ECO:0007669"/>
    <property type="project" value="TreeGrafter"/>
</dbReference>
<evidence type="ECO:0000256" key="23">
    <source>
        <dbReference type="RuleBase" id="RU000477"/>
    </source>
</evidence>
<evidence type="ECO:0000256" key="20">
    <source>
        <dbReference type="ARBA" id="ARBA00040878"/>
    </source>
</evidence>
<evidence type="ECO:0000256" key="11">
    <source>
        <dbReference type="ARBA" id="ARBA00022692"/>
    </source>
</evidence>
<proteinExistence type="inferred from homology"/>
<evidence type="ECO:0000256" key="18">
    <source>
        <dbReference type="ARBA" id="ARBA00023273"/>
    </source>
</evidence>
<comment type="subcellular location">
    <subcellularLocation>
        <location evidence="3">Basolateral cell membrane</location>
        <topology evidence="3">Multi-pass membrane protein</topology>
    </subcellularLocation>
    <subcellularLocation>
        <location evidence="2">Cell membrane</location>
        <location evidence="2">Sarcolemma</location>
        <topology evidence="2">Multi-pass membrane protein</topology>
    </subcellularLocation>
    <subcellularLocation>
        <location evidence="1">Cell projection</location>
    </subcellularLocation>
    <subcellularLocation>
        <location evidence="4">Endosome membrane</location>
    </subcellularLocation>
</comment>
<dbReference type="InterPro" id="IPR017972">
    <property type="entry name" value="Cyt_P450_CS"/>
</dbReference>
<evidence type="ECO:0000256" key="22">
    <source>
        <dbReference type="RuleBase" id="RU000461"/>
    </source>
</evidence>
<evidence type="ECO:0000256" key="12">
    <source>
        <dbReference type="ARBA" id="ARBA00022737"/>
    </source>
</evidence>
<gene>
    <name evidence="26" type="primary">LOC117367733</name>
</gene>
<keyword evidence="8" id="KW-1003">Cell membrane</keyword>
<keyword evidence="7 23" id="KW-0813">Transport</keyword>
<keyword evidence="11 23" id="KW-0812">Transmembrane</keyword>
<feature type="transmembrane region" description="Helical" evidence="24">
    <location>
        <begin position="44"/>
        <end position="63"/>
    </location>
</feature>
<dbReference type="GeneID" id="117367733"/>
<evidence type="ECO:0000256" key="14">
    <source>
        <dbReference type="ARBA" id="ARBA00022989"/>
    </source>
</evidence>
<keyword evidence="25" id="KW-1185">Reference proteome</keyword>
<evidence type="ECO:0000256" key="24">
    <source>
        <dbReference type="SAM" id="Phobius"/>
    </source>
</evidence>
<feature type="transmembrane region" description="Helical" evidence="24">
    <location>
        <begin position="69"/>
        <end position="89"/>
    </location>
</feature>
<feature type="transmembrane region" description="Helical" evidence="24">
    <location>
        <begin position="101"/>
        <end position="121"/>
    </location>
</feature>
<dbReference type="PANTHER" id="PTHR19139:SF34">
    <property type="entry name" value="AQUAPORIN-4"/>
    <property type="match status" value="1"/>
</dbReference>
<dbReference type="GO" id="GO:0016705">
    <property type="term" value="F:oxidoreductase activity, acting on paired donors, with incorporation or reduction of molecular oxygen"/>
    <property type="evidence" value="ECO:0007669"/>
    <property type="project" value="InterPro"/>
</dbReference>
<comment type="similarity">
    <text evidence="6 22">Belongs to the cytochrome P450 family.</text>
</comment>
<evidence type="ECO:0000256" key="7">
    <source>
        <dbReference type="ARBA" id="ARBA00022448"/>
    </source>
</evidence>
<dbReference type="Pfam" id="PF00067">
    <property type="entry name" value="p450"/>
    <property type="match status" value="1"/>
</dbReference>
<evidence type="ECO:0000256" key="5">
    <source>
        <dbReference type="ARBA" id="ARBA00006175"/>
    </source>
</evidence>
<dbReference type="PROSITE" id="PS00221">
    <property type="entry name" value="MIP"/>
    <property type="match status" value="1"/>
</dbReference>
<evidence type="ECO:0000256" key="19">
    <source>
        <dbReference type="ARBA" id="ARBA00023288"/>
    </source>
</evidence>
<keyword evidence="22" id="KW-0560">Oxidoreductase</keyword>
<evidence type="ECO:0000256" key="17">
    <source>
        <dbReference type="ARBA" id="ARBA00023180"/>
    </source>
</evidence>
<evidence type="ECO:0000256" key="1">
    <source>
        <dbReference type="ARBA" id="ARBA00004316"/>
    </source>
</evidence>
<dbReference type="GO" id="GO:0020037">
    <property type="term" value="F:heme binding"/>
    <property type="evidence" value="ECO:0007669"/>
    <property type="project" value="InterPro"/>
</dbReference>
<evidence type="ECO:0000256" key="13">
    <source>
        <dbReference type="ARBA" id="ARBA00022753"/>
    </source>
</evidence>
<keyword evidence="14 24" id="KW-1133">Transmembrane helix</keyword>
<dbReference type="InterPro" id="IPR000425">
    <property type="entry name" value="MIP"/>
</dbReference>
<dbReference type="InterPro" id="IPR023271">
    <property type="entry name" value="Aquaporin-like"/>
</dbReference>
<evidence type="ECO:0000313" key="26">
    <source>
        <dbReference type="RefSeq" id="XP_033816487.1"/>
    </source>
</evidence>
<dbReference type="InParanoid" id="A0A6P8SE30"/>
<name>A0A6P8SE30_GEOSA</name>
<evidence type="ECO:0000256" key="4">
    <source>
        <dbReference type="ARBA" id="ARBA00004608"/>
    </source>
</evidence>
<organism evidence="25 26">
    <name type="scientific">Geotrypetes seraphini</name>
    <name type="common">Gaboon caecilian</name>
    <name type="synonym">Caecilia seraphini</name>
    <dbReference type="NCBI Taxonomy" id="260995"/>
    <lineage>
        <taxon>Eukaryota</taxon>
        <taxon>Metazoa</taxon>
        <taxon>Chordata</taxon>
        <taxon>Craniata</taxon>
        <taxon>Vertebrata</taxon>
        <taxon>Euteleostomi</taxon>
        <taxon>Amphibia</taxon>
        <taxon>Gymnophiona</taxon>
        <taxon>Geotrypetes</taxon>
    </lineage>
</organism>
<evidence type="ECO:0000313" key="25">
    <source>
        <dbReference type="Proteomes" id="UP000515159"/>
    </source>
</evidence>
<evidence type="ECO:0000256" key="6">
    <source>
        <dbReference type="ARBA" id="ARBA00010617"/>
    </source>
</evidence>
<keyword evidence="17" id="KW-0325">Glycoprotein</keyword>
<dbReference type="GO" id="GO:0042995">
    <property type="term" value="C:cell projection"/>
    <property type="evidence" value="ECO:0007669"/>
    <property type="project" value="UniProtKB-SubCell"/>
</dbReference>
<sequence length="429" mass="47130">MASDGMPNTGAEMQNLKTTSKEELISQNNEMDERSILEKYIQPCLCELLGTMLFITVVCISVLNNVEGASPLVPALASGLALGALIIILGKISGAHFNPAVTLAVYASGGISPLFLAPYFFCQLSGGMLGTFLAKIMVNKALFVNGTGASCMVGERSTISEALFVELIFSFFLIFIVVMGVLGDQSKTDMTSFSVSFTVIAAALGGGSISGACLNPARAFGPAVVANYWSYHWIFWIAPFISAILVSIIYRTARRKERMISFTFLVFLQFLPCWKKKNLPPGPFAWPLIGNIHQMVSSAPHKTLMEEPWTRIRNYCKLFLQGCSKKGTEVIAFLHSSLNDKKYWKDSEYFNPNRFLDENGKFKKNEAYIPFGAGKRSCVGESLARTEIFIFFISLLQKFTLKVLTGESNSLDSGTCASKPFNMCFVESA</sequence>
<evidence type="ECO:0000256" key="21">
    <source>
        <dbReference type="ARBA" id="ARBA00046979"/>
    </source>
</evidence>
<keyword evidence="22" id="KW-0503">Monooxygenase</keyword>
<keyword evidence="18" id="KW-0966">Cell projection</keyword>
<dbReference type="GO" id="GO:0005506">
    <property type="term" value="F:iron ion binding"/>
    <property type="evidence" value="ECO:0007669"/>
    <property type="project" value="InterPro"/>
</dbReference>
<dbReference type="PRINTS" id="PR00783">
    <property type="entry name" value="MINTRINSICP"/>
</dbReference>
<dbReference type="OrthoDB" id="3222at2759"/>
<dbReference type="InterPro" id="IPR022357">
    <property type="entry name" value="MIP_CS"/>
</dbReference>
<accession>A0A6P8SE30</accession>
<evidence type="ECO:0000256" key="8">
    <source>
        <dbReference type="ARBA" id="ARBA00022475"/>
    </source>
</evidence>
<dbReference type="Gene3D" id="1.10.630.10">
    <property type="entry name" value="Cytochrome P450"/>
    <property type="match status" value="1"/>
</dbReference>
<dbReference type="GO" id="GO:0016323">
    <property type="term" value="C:basolateral plasma membrane"/>
    <property type="evidence" value="ECO:0007669"/>
    <property type="project" value="UniProtKB-SubCell"/>
</dbReference>